<dbReference type="GeneID" id="43163318"/>
<evidence type="ECO:0000313" key="2">
    <source>
        <dbReference type="Proteomes" id="UP001326110"/>
    </source>
</evidence>
<dbReference type="EMBL" id="CP140152">
    <property type="protein sequence ID" value="WQH03537.1"/>
    <property type="molecule type" value="Genomic_DNA"/>
</dbReference>
<proteinExistence type="predicted"/>
<dbReference type="RefSeq" id="WP_019921559.1">
    <property type="nucleotide sequence ID" value="NZ_CP140152.1"/>
</dbReference>
<evidence type="ECO:0000313" key="1">
    <source>
        <dbReference type="EMBL" id="WQH03537.1"/>
    </source>
</evidence>
<name>A0ABZ0XUW2_9BURK</name>
<organism evidence="1 2">
    <name type="scientific">Duganella zoogloeoides</name>
    <dbReference type="NCBI Taxonomy" id="75659"/>
    <lineage>
        <taxon>Bacteria</taxon>
        <taxon>Pseudomonadati</taxon>
        <taxon>Pseudomonadota</taxon>
        <taxon>Betaproteobacteria</taxon>
        <taxon>Burkholderiales</taxon>
        <taxon>Oxalobacteraceae</taxon>
        <taxon>Telluria group</taxon>
        <taxon>Duganella</taxon>
    </lineage>
</organism>
<dbReference type="Proteomes" id="UP001326110">
    <property type="component" value="Chromosome"/>
</dbReference>
<accession>A0ABZ0XUW2</accession>
<reference evidence="1 2" key="1">
    <citation type="submission" date="2023-11" db="EMBL/GenBank/DDBJ databases">
        <title>MicrobeMod: A computational toolkit for identifying prokaryotic methylation and restriction-modification with nanopore sequencing.</title>
        <authorList>
            <person name="Crits-Christoph A."/>
            <person name="Kang S.C."/>
            <person name="Lee H."/>
            <person name="Ostrov N."/>
        </authorList>
    </citation>
    <scope>NUCLEOTIDE SEQUENCE [LARGE SCALE GENOMIC DNA]</scope>
    <source>
        <strain evidence="1 2">ATCC 25935</strain>
    </source>
</reference>
<gene>
    <name evidence="1" type="ORF">SR858_21155</name>
</gene>
<keyword evidence="2" id="KW-1185">Reference proteome</keyword>
<sequence>MTEFMGATLLQTSEENDGAVMVLDVLRWGGWPCLPQKVAGLVVTKAAPKWKWHHQLIAIMPVKNKKA</sequence>
<protein>
    <submittedName>
        <fullName evidence="1">Uncharacterized protein</fullName>
    </submittedName>
</protein>